<evidence type="ECO:0000313" key="3">
    <source>
        <dbReference type="Proteomes" id="UP000807504"/>
    </source>
</evidence>
<comment type="caution">
    <text evidence="2">The sequence shown here is derived from an EMBL/GenBank/DDBJ whole genome shotgun (WGS) entry which is preliminary data.</text>
</comment>
<feature type="region of interest" description="Disordered" evidence="1">
    <location>
        <begin position="2224"/>
        <end position="2300"/>
    </location>
</feature>
<sequence length="2631" mass="296246">MDISKDISLLKDAAETDKLEIFKKIINGLLDTVNKDELNVTEKDIEEFCQEILNSLEHSSCILLEQLEFLLKDCKSLKCIFTDNQMNSIVKGIIKVIKVSENEKDLILCFSCLNETLSVTELENDMLEDLLGNAAEIICKKSVPVSVYINICSYMQKCFKHYESKLSCFMHIIPRLIYPPLTHNSGKVREIAEKTLDNFPKLVLYAENEEASNALLKLIKESYCKELLLLFKEKQELYVLKIWKAVVNGLGKLLHRNLPTITPFFQIIEKGFKSQDDEVCKSAFISWKTLISNFAMDDSVLNDSKKLRFVLKPFRNLTKFSELVSFAVCETWWHLAWSLSDNLSARFDEVLMPLLEFTFGKNTKSQIFLVKRGCHILLRLLEQPQNNSLNRISSPKKLPPLMYPSLQVPLDLKVIVRHSKEIMSMIRSVIEMFGNVKDMTSHIDCLLKSVLFVLSSVIEDKNKESVEAVISFVNFVNDVIDSQLCSPLTCLKCVDSLSKLPRFVLVSHYFHCGPRKQDILCTSLLRLLVNPYLFSTEISNKRFLMAYNRLIQAGLGESLNPLSMAHKLINIVKQVTAQNLDAEILFEMWSGIASPLLEAIEKTQEVNQGTGQEHDFSCLYDVLLCPFDNIFPVSLNQLRTKPAFRLWTNLYKTFVRCASLVPTTLPNEACEHFCARLKNYFKDELLKEPQYFETVCFLLQVVLESIDFTSASASSTPVFASPSMLLKKKKPLGNLTSFVELLSMLLTSFYTNYIENEDDIYQSCTPKAQRKGHISKAAAPLDLVKTFFGNLKTGVAISSALEELVPSLSKLFAISLTKTQIGTKLEVFWNVLTSAIEMHYLGQYDTDFLIVMCPLLESCFTHPRRHIKERSRRFWFATFAPVSSSLIIPESLKTILKKSKLSLMPDEQVSSLEDCSLNPASDSIEDEVINFEKCSGIKDSFVKPLDVKPKDLKCGVRETDSKQIKDKKLGYKKSVDELPNDEFVIIDSPAAGSLTPKRRSFRRRKSFVPAMYNDLSQSQETTTLGGSSESFDTSSSCEIIEFKSQEDSEKLIASNQELDFGKNKEEITSKKVEESQDINSSIEVLSNQNDTDCSERKNLISQETKTTENETTSKNEKALLEKETTFSKICKNDGHSAENIKSSDVIVVTSSDSISSQEVGVDSKNAFQEMPNSDEIGVGLSDPKSPSFSQGESRLSQRHGRKRSSSDELLNSQELINNKDSSEASFDNSVKDRESVSKEKNDTIIIKKGRVESDSDETQDSQKNINKKFKSNTESTTNTLALPKKNGKSKQNGSATHLKKTSKSDYKKSLQQKNLSESLPLCTVSNKLDEQTILSKSNQSCIEIIDLDDSDDIIPSSQSSGDSMSCIKLPAKDMSPINSRRMLAFDSPKDSENKSNKIEVKSETNFAKDCIDQNVNNSFVKESNECPETPTDLIQPSCDDIVADVVNQASTFVTKTISSMPLKSSENLVILDEHLNKTENKTIKTALSDVLMKTDDEKKMLIAENKPPLFTDIYTVQTSEPVIVLDKLCIEEEKIKPSVEIKFAKSADSVENVFKEDSPKTVRVKSLRSANKNIGRKSFSCAGNKKISKRPSKRKSMPALNAAPKINKLDIEDENMDSETNFDQLTLNEMVKLSENNSQTKNESKDTDEYPASVEGDSEQNSVLEDINKVILDIQDKIMSYDEGYSCDLYVNGKLENEQDIDKSCLLSPSNQVDKDLKKQDEKLKDSDVKKLEISNNNHNICKVIENTGNDFKALSEDQSEVDLYSNSTKKSDVIDTNSDLENEKSQVKTVFSLHNMPITNETSVSDANLKAVIPVDDLVNSAQLTENQDVELSKFVEDKLLDHVSEDTNNVETQNFEIKADLQLDADSDVDSCGQDFNLKSQDEKEGNKIEIIIDKNNTSDETAFKNIETHEVSELIHDETVQDHQIKILDVVSVKEKYTAVFENFDKESVPNSDNVDILGSSEKNLCNNTNNICIKEIPEEETKNKSSETVEVSATAETNKIDPDIKVVPDSFSSEIEEIEETCDIDDQRFTKKTEEVILEQKNIQRSRNDDGSKNDILELHENIIKPELNGILQIEESCITKDLNEKKQENEKCIESEVSETHSIKNLESGINKNMTVIKLKSDLELPVDPKTDLQMSALEIYDVENHCIHTDSHKNLEDEKSVEFHNSDTSNILTVSKTSSVSQINNNEMESSSRRRKPKCPVRSPFNFRQRSNLIVSMSNILPKDGEPNSGKIASKKTVQNKTPENAVKKIKKHIEPKIKTGSSITSQNSNKLDSSMNNSNSSHEPSDQELKKAASSSVKRLKVCLNLKEMTDVNTRFNASVAPQTRRLKMLADVHNLQPLEDDDPTSNENDSVYTEDDDLSASMSSTSILKKRKASSDGSHSKIRKVTFADPLVEERLFSNDDNLSERILRVSAQMNILEQQNSISSSDVEKVAETNLSSSEEMPSSSEYQSSDNLTDYNNLPISPLLVNCEESISCIIKDLTSPTWAQGLMTLLLAKNIKTIGDLCKLNVHELKDLPIKSPKVSCLHKALLAHLQHTQEVTASKLNSTENWYIDSTSSENRNKENEPEVNHEDEKMDESISSEVLERIAEELLTDDRIGQIKKETLLALSKKCFQEVTKRLEDH</sequence>
<reference evidence="2" key="2">
    <citation type="submission" date="2020-06" db="EMBL/GenBank/DDBJ databases">
        <authorList>
            <person name="Sheffer M."/>
        </authorList>
    </citation>
    <scope>NUCLEOTIDE SEQUENCE</scope>
</reference>
<name>A0A8T0FSQ8_ARGBR</name>
<evidence type="ECO:0000313" key="2">
    <source>
        <dbReference type="EMBL" id="KAF8793816.1"/>
    </source>
</evidence>
<feature type="compositionally biased region" description="Polar residues" evidence="1">
    <location>
        <begin position="1207"/>
        <end position="1228"/>
    </location>
</feature>
<feature type="compositionally biased region" description="Basic and acidic residues" evidence="1">
    <location>
        <begin position="2567"/>
        <end position="2586"/>
    </location>
</feature>
<feature type="region of interest" description="Disordered" evidence="1">
    <location>
        <begin position="2429"/>
        <end position="2460"/>
    </location>
</feature>
<accession>A0A8T0FSQ8</accession>
<feature type="compositionally biased region" description="Polar residues" evidence="1">
    <location>
        <begin position="2266"/>
        <end position="2289"/>
    </location>
</feature>
<reference evidence="2" key="1">
    <citation type="journal article" date="2020" name="bioRxiv">
        <title>Chromosome-level reference genome of the European wasp spider Argiope bruennichi: a resource for studies on range expansion and evolutionary adaptation.</title>
        <authorList>
            <person name="Sheffer M.M."/>
            <person name="Hoppe A."/>
            <person name="Krehenwinkel H."/>
            <person name="Uhl G."/>
            <person name="Kuss A.W."/>
            <person name="Jensen L."/>
            <person name="Jensen C."/>
            <person name="Gillespie R.G."/>
            <person name="Hoff K.J."/>
            <person name="Prost S."/>
        </authorList>
    </citation>
    <scope>NUCLEOTIDE SEQUENCE</scope>
</reference>
<feature type="region of interest" description="Disordered" evidence="1">
    <location>
        <begin position="1635"/>
        <end position="1659"/>
    </location>
</feature>
<dbReference type="Proteomes" id="UP000807504">
    <property type="component" value="Unassembled WGS sequence"/>
</dbReference>
<keyword evidence="3" id="KW-1185">Reference proteome</keyword>
<feature type="region of interest" description="Disordered" evidence="1">
    <location>
        <begin position="1577"/>
        <end position="1615"/>
    </location>
</feature>
<dbReference type="GO" id="GO:0000723">
    <property type="term" value="P:telomere maintenance"/>
    <property type="evidence" value="ECO:0007669"/>
    <property type="project" value="TreeGrafter"/>
</dbReference>
<dbReference type="GO" id="GO:0140445">
    <property type="term" value="C:chromosome, telomeric repeat region"/>
    <property type="evidence" value="ECO:0007669"/>
    <property type="project" value="TreeGrafter"/>
</dbReference>
<feature type="region of interest" description="Disordered" evidence="1">
    <location>
        <begin position="1152"/>
        <end position="1310"/>
    </location>
</feature>
<dbReference type="CDD" id="cd14267">
    <property type="entry name" value="Rif1_CTD_C-II_like"/>
    <property type="match status" value="1"/>
</dbReference>
<protein>
    <submittedName>
        <fullName evidence="2">Telomere-associated protein RIF1 like protein</fullName>
    </submittedName>
</protein>
<dbReference type="GO" id="GO:0005634">
    <property type="term" value="C:nucleus"/>
    <property type="evidence" value="ECO:0007669"/>
    <property type="project" value="TreeGrafter"/>
</dbReference>
<feature type="compositionally biased region" description="Low complexity" evidence="1">
    <location>
        <begin position="2445"/>
        <end position="2459"/>
    </location>
</feature>
<feature type="compositionally biased region" description="Basic residues" evidence="1">
    <location>
        <begin position="1586"/>
        <end position="1596"/>
    </location>
</feature>
<feature type="region of interest" description="Disordered" evidence="1">
    <location>
        <begin position="2343"/>
        <end position="2372"/>
    </location>
</feature>
<feature type="compositionally biased region" description="Polar residues" evidence="1">
    <location>
        <begin position="1184"/>
        <end position="1194"/>
    </location>
</feature>
<feature type="region of interest" description="Disordered" evidence="1">
    <location>
        <begin position="2560"/>
        <end position="2586"/>
    </location>
</feature>
<dbReference type="PANTHER" id="PTHR22928">
    <property type="entry name" value="TELOMERE-ASSOCIATED PROTEIN RIF1"/>
    <property type="match status" value="1"/>
</dbReference>
<feature type="compositionally biased region" description="Polar residues" evidence="1">
    <location>
        <begin position="2181"/>
        <end position="2195"/>
    </location>
</feature>
<dbReference type="EMBL" id="JABXBU010000002">
    <property type="protein sequence ID" value="KAF8793816.1"/>
    <property type="molecule type" value="Genomic_DNA"/>
</dbReference>
<dbReference type="InterPro" id="IPR016024">
    <property type="entry name" value="ARM-type_fold"/>
</dbReference>
<feature type="region of interest" description="Disordered" evidence="1">
    <location>
        <begin position="2181"/>
        <end position="2212"/>
    </location>
</feature>
<feature type="compositionally biased region" description="Basic and acidic residues" evidence="1">
    <location>
        <begin position="1229"/>
        <end position="1242"/>
    </location>
</feature>
<proteinExistence type="predicted"/>
<dbReference type="PANTHER" id="PTHR22928:SF3">
    <property type="entry name" value="TELOMERE-ASSOCIATED PROTEIN RIF1"/>
    <property type="match status" value="1"/>
</dbReference>
<dbReference type="SUPFAM" id="SSF48371">
    <property type="entry name" value="ARM repeat"/>
    <property type="match status" value="1"/>
</dbReference>
<evidence type="ECO:0000256" key="1">
    <source>
        <dbReference type="SAM" id="MobiDB-lite"/>
    </source>
</evidence>
<organism evidence="2 3">
    <name type="scientific">Argiope bruennichi</name>
    <name type="common">Wasp spider</name>
    <name type="synonym">Aranea bruennichi</name>
    <dbReference type="NCBI Taxonomy" id="94029"/>
    <lineage>
        <taxon>Eukaryota</taxon>
        <taxon>Metazoa</taxon>
        <taxon>Ecdysozoa</taxon>
        <taxon>Arthropoda</taxon>
        <taxon>Chelicerata</taxon>
        <taxon>Arachnida</taxon>
        <taxon>Araneae</taxon>
        <taxon>Araneomorphae</taxon>
        <taxon>Entelegynae</taxon>
        <taxon>Araneoidea</taxon>
        <taxon>Araneidae</taxon>
        <taxon>Argiope</taxon>
    </lineage>
</organism>
<gene>
    <name evidence="2" type="ORF">HNY73_001854</name>
</gene>